<dbReference type="AlphaFoldDB" id="E7RVW3"/>
<protein>
    <submittedName>
        <fullName evidence="2">Uncharacterized protein</fullName>
    </submittedName>
</protein>
<keyword evidence="3" id="KW-1185">Reference proteome</keyword>
<feature type="region of interest" description="Disordered" evidence="1">
    <location>
        <begin position="1"/>
        <end position="44"/>
    </location>
</feature>
<reference evidence="2 3" key="1">
    <citation type="submission" date="2010-12" db="EMBL/GenBank/DDBJ databases">
        <authorList>
            <person name="Muzny D."/>
            <person name="Qin X."/>
            <person name="Deng J."/>
            <person name="Jiang H."/>
            <person name="Liu Y."/>
            <person name="Qu J."/>
            <person name="Song X.-Z."/>
            <person name="Zhang L."/>
            <person name="Thornton R."/>
            <person name="Coyle M."/>
            <person name="Francisco L."/>
            <person name="Jackson L."/>
            <person name="Javaid M."/>
            <person name="Korchina V."/>
            <person name="Kovar C."/>
            <person name="Mata R."/>
            <person name="Mathew T."/>
            <person name="Ngo R."/>
            <person name="Nguyen L."/>
            <person name="Nguyen N."/>
            <person name="Okwuonu G."/>
            <person name="Ongeri F."/>
            <person name="Pham C."/>
            <person name="Simmons D."/>
            <person name="Wilczek-Boney K."/>
            <person name="Hale W."/>
            <person name="Jakkamsetti A."/>
            <person name="Pham P."/>
            <person name="Ruth R."/>
            <person name="San Lucas F."/>
            <person name="Warren J."/>
            <person name="Zhang J."/>
            <person name="Zhao Z."/>
            <person name="Zhou C."/>
            <person name="Zhu D."/>
            <person name="Lee S."/>
            <person name="Bess C."/>
            <person name="Blankenburg K."/>
            <person name="Forbes L."/>
            <person name="Fu Q."/>
            <person name="Gubbala S."/>
            <person name="Hirani K."/>
            <person name="Jayaseelan J.C."/>
            <person name="Lara F."/>
            <person name="Munidasa M."/>
            <person name="Palculict T."/>
            <person name="Patil S."/>
            <person name="Pu L.-L."/>
            <person name="Saada N."/>
            <person name="Tang L."/>
            <person name="Weissenberger G."/>
            <person name="Zhu Y."/>
            <person name="Hemphill L."/>
            <person name="Shang Y."/>
            <person name="Youmans B."/>
            <person name="Ayvaz T."/>
            <person name="Ross M."/>
            <person name="Santibanez J."/>
            <person name="Aqrawi P."/>
            <person name="Gross S."/>
            <person name="Joshi V."/>
            <person name="Fowler G."/>
            <person name="Nazareth L."/>
            <person name="Reid J."/>
            <person name="Worley K."/>
            <person name="Petrosino J."/>
            <person name="Highlander S."/>
            <person name="Gibbs R."/>
        </authorList>
    </citation>
    <scope>NUCLEOTIDE SEQUENCE [LARGE SCALE GENOMIC DNA]</scope>
    <source>
        <strain evidence="2 3">ATCC 51599</strain>
    </source>
</reference>
<evidence type="ECO:0000313" key="2">
    <source>
        <dbReference type="EMBL" id="EFV95446.1"/>
    </source>
</evidence>
<evidence type="ECO:0000256" key="1">
    <source>
        <dbReference type="SAM" id="MobiDB-lite"/>
    </source>
</evidence>
<sequence length="44" mass="4546">MTAAWAGQARAHASRHAAEAPPGPAGNRARHTLPGQNAYPAFIP</sequence>
<evidence type="ECO:0000313" key="3">
    <source>
        <dbReference type="Proteomes" id="UP000011021"/>
    </source>
</evidence>
<dbReference type="Proteomes" id="UP000011021">
    <property type="component" value="Unassembled WGS sequence"/>
</dbReference>
<organism evidence="2 3">
    <name type="scientific">Lautropia mirabilis ATCC 51599</name>
    <dbReference type="NCBI Taxonomy" id="887898"/>
    <lineage>
        <taxon>Bacteria</taxon>
        <taxon>Pseudomonadati</taxon>
        <taxon>Pseudomonadota</taxon>
        <taxon>Betaproteobacteria</taxon>
        <taxon>Burkholderiales</taxon>
        <taxon>Burkholderiaceae</taxon>
        <taxon>Lautropia</taxon>
    </lineage>
</organism>
<feature type="compositionally biased region" description="Low complexity" evidence="1">
    <location>
        <begin position="1"/>
        <end position="11"/>
    </location>
</feature>
<dbReference type="STRING" id="887898.HMPREF0551_0934"/>
<comment type="caution">
    <text evidence="2">The sequence shown here is derived from an EMBL/GenBank/DDBJ whole genome shotgun (WGS) entry which is preliminary data.</text>
</comment>
<dbReference type="EMBL" id="AEQP01000003">
    <property type="protein sequence ID" value="EFV95446.1"/>
    <property type="molecule type" value="Genomic_DNA"/>
</dbReference>
<accession>E7RVW3</accession>
<dbReference type="HOGENOM" id="CLU_3218029_0_0_4"/>
<name>E7RVW3_9BURK</name>
<gene>
    <name evidence="2" type="ORF">HMPREF0551_0934</name>
</gene>
<proteinExistence type="predicted"/>